<evidence type="ECO:0000313" key="6">
    <source>
        <dbReference type="EMBL" id="ERI11723.1"/>
    </source>
</evidence>
<evidence type="ECO:0000256" key="1">
    <source>
        <dbReference type="ARBA" id="ARBA00022490"/>
    </source>
</evidence>
<dbReference type="PATRIC" id="fig|649747.3.peg.156"/>
<dbReference type="Proteomes" id="UP000016511">
    <property type="component" value="Unassembled WGS sequence"/>
</dbReference>
<evidence type="ECO:0000256" key="3">
    <source>
        <dbReference type="ARBA" id="ARBA00022833"/>
    </source>
</evidence>
<keyword evidence="1 4" id="KW-0963">Cytoplasm</keyword>
<feature type="active site" evidence="4">
    <location>
        <position position="96"/>
    </location>
</feature>
<name>U1XB08_ANEAE</name>
<comment type="subcellular location">
    <subcellularLocation>
        <location evidence="4">Cytoplasm</location>
    </subcellularLocation>
</comment>
<keyword evidence="7" id="KW-1185">Reference proteome</keyword>
<comment type="similarity">
    <text evidence="4">Belongs to the SprT family.</text>
</comment>
<dbReference type="AlphaFoldDB" id="U1XB08"/>
<feature type="binding site" evidence="4">
    <location>
        <position position="95"/>
    </location>
    <ligand>
        <name>Zn(2+)</name>
        <dbReference type="ChEBI" id="CHEBI:29105"/>
    </ligand>
</feature>
<proteinExistence type="inferred from homology"/>
<gene>
    <name evidence="6" type="ORF">HMPREF0083_00180</name>
</gene>
<dbReference type="eggNOG" id="COG3091">
    <property type="taxonomic scope" value="Bacteria"/>
</dbReference>
<organism evidence="6 7">
    <name type="scientific">Aneurinibacillus aneurinilyticus ATCC 12856</name>
    <dbReference type="NCBI Taxonomy" id="649747"/>
    <lineage>
        <taxon>Bacteria</taxon>
        <taxon>Bacillati</taxon>
        <taxon>Bacillota</taxon>
        <taxon>Bacilli</taxon>
        <taxon>Bacillales</taxon>
        <taxon>Paenibacillaceae</taxon>
        <taxon>Aneurinibacillus group</taxon>
        <taxon>Aneurinibacillus</taxon>
    </lineage>
</organism>
<comment type="cofactor">
    <cofactor evidence="4">
        <name>Zn(2+)</name>
        <dbReference type="ChEBI" id="CHEBI:29105"/>
    </cofactor>
    <text evidence="4">Binds 1 zinc ion.</text>
</comment>
<comment type="caution">
    <text evidence="6">The sequence shown here is derived from an EMBL/GenBank/DDBJ whole genome shotgun (WGS) entry which is preliminary data.</text>
</comment>
<feature type="binding site" evidence="4">
    <location>
        <position position="99"/>
    </location>
    <ligand>
        <name>Zn(2+)</name>
        <dbReference type="ChEBI" id="CHEBI:29105"/>
    </ligand>
</feature>
<keyword evidence="3 4" id="KW-0862">Zinc</keyword>
<dbReference type="NCBIfam" id="NF003339">
    <property type="entry name" value="PRK04351.1"/>
    <property type="match status" value="1"/>
</dbReference>
<evidence type="ECO:0000256" key="4">
    <source>
        <dbReference type="HAMAP-Rule" id="MF_00745"/>
    </source>
</evidence>
<protein>
    <recommendedName>
        <fullName evidence="4">Protein SprT-like</fullName>
    </recommendedName>
</protein>
<evidence type="ECO:0000313" key="7">
    <source>
        <dbReference type="Proteomes" id="UP000016511"/>
    </source>
</evidence>
<dbReference type="GO" id="GO:0008270">
    <property type="term" value="F:zinc ion binding"/>
    <property type="evidence" value="ECO:0007669"/>
    <property type="project" value="UniProtKB-UniRule"/>
</dbReference>
<sequence length="188" mass="22167">MVPPFICTFTSVAHVGDRCKNGGEKMESLTEAQLQQLVERISTEDFTRPFAHRAYFNPRLRTTGGRYVLRTHNIELNPRHYEAFGMEELVGIIKHELCHYHLHLTGRGYKHKDADFKQLLKQVGGSRYCRSLAPRKKQEYRYELLCKQCGMRYLRKRRMNTKKYVCGKCRGSLMLREVEDIHDRKSAR</sequence>
<dbReference type="HOGENOM" id="CLU_123820_0_0_9"/>
<accession>U1XB08</accession>
<dbReference type="STRING" id="649747.HMPREF0083_00180"/>
<dbReference type="SMART" id="SM00731">
    <property type="entry name" value="SprT"/>
    <property type="match status" value="1"/>
</dbReference>
<dbReference type="Pfam" id="PF10263">
    <property type="entry name" value="SprT-like"/>
    <property type="match status" value="1"/>
</dbReference>
<dbReference type="HAMAP" id="MF_00745">
    <property type="entry name" value="SprT_like"/>
    <property type="match status" value="1"/>
</dbReference>
<dbReference type="GO" id="GO:0005737">
    <property type="term" value="C:cytoplasm"/>
    <property type="evidence" value="ECO:0007669"/>
    <property type="project" value="UniProtKB-SubCell"/>
</dbReference>
<dbReference type="GO" id="GO:0006950">
    <property type="term" value="P:response to stress"/>
    <property type="evidence" value="ECO:0007669"/>
    <property type="project" value="UniProtKB-ARBA"/>
</dbReference>
<dbReference type="InterPro" id="IPR006640">
    <property type="entry name" value="SprT-like_domain"/>
</dbReference>
<keyword evidence="2 4" id="KW-0479">Metal-binding</keyword>
<dbReference type="EMBL" id="AWSJ01000017">
    <property type="protein sequence ID" value="ERI11723.1"/>
    <property type="molecule type" value="Genomic_DNA"/>
</dbReference>
<reference evidence="6 7" key="1">
    <citation type="submission" date="2013-08" db="EMBL/GenBank/DDBJ databases">
        <authorList>
            <person name="Weinstock G."/>
            <person name="Sodergren E."/>
            <person name="Wylie T."/>
            <person name="Fulton L."/>
            <person name="Fulton R."/>
            <person name="Fronick C."/>
            <person name="O'Laughlin M."/>
            <person name="Godfrey J."/>
            <person name="Miner T."/>
            <person name="Herter B."/>
            <person name="Appelbaum E."/>
            <person name="Cordes M."/>
            <person name="Lek S."/>
            <person name="Wollam A."/>
            <person name="Pepin K.H."/>
            <person name="Palsikar V.B."/>
            <person name="Mitreva M."/>
            <person name="Wilson R.K."/>
        </authorList>
    </citation>
    <scope>NUCLEOTIDE SEQUENCE [LARGE SCALE GENOMIC DNA]</scope>
    <source>
        <strain evidence="6 7">ATCC 12856</strain>
    </source>
</reference>
<dbReference type="InterPro" id="IPR023524">
    <property type="entry name" value="Uncharacterised_SprT-like"/>
</dbReference>
<evidence type="ECO:0000259" key="5">
    <source>
        <dbReference type="SMART" id="SM00731"/>
    </source>
</evidence>
<feature type="domain" description="SprT-like" evidence="5">
    <location>
        <begin position="32"/>
        <end position="176"/>
    </location>
</feature>
<evidence type="ECO:0000256" key="2">
    <source>
        <dbReference type="ARBA" id="ARBA00022723"/>
    </source>
</evidence>